<dbReference type="SUPFAM" id="SSF51905">
    <property type="entry name" value="FAD/NAD(P)-binding domain"/>
    <property type="match status" value="1"/>
</dbReference>
<dbReference type="Gene3D" id="3.50.50.60">
    <property type="entry name" value="FAD/NAD(P)-binding domain"/>
    <property type="match status" value="2"/>
</dbReference>
<proteinExistence type="inferred from homology"/>
<comment type="cofactor">
    <cofactor evidence="1">
        <name>FAD</name>
        <dbReference type="ChEBI" id="CHEBI:57692"/>
    </cofactor>
</comment>
<dbReference type="Pfam" id="PF13450">
    <property type="entry name" value="NAD_binding_8"/>
    <property type="match status" value="1"/>
</dbReference>
<evidence type="ECO:0000256" key="2">
    <source>
        <dbReference type="ARBA" id="ARBA00010790"/>
    </source>
</evidence>
<accession>A0A2K8YUS2</accession>
<feature type="domain" description="Glucose-methanol-choline oxidoreductase N-terminal" evidence="6">
    <location>
        <begin position="107"/>
        <end position="341"/>
    </location>
</feature>
<keyword evidence="3" id="KW-0285">Flavoprotein</keyword>
<dbReference type="RefSeq" id="WP_100987116.1">
    <property type="nucleotide sequence ID" value="NZ_CP025096.1"/>
</dbReference>
<dbReference type="SUPFAM" id="SSF54373">
    <property type="entry name" value="FAD-linked reductases, C-terminal domain"/>
    <property type="match status" value="1"/>
</dbReference>
<evidence type="ECO:0000259" key="7">
    <source>
        <dbReference type="Pfam" id="PF05199"/>
    </source>
</evidence>
<dbReference type="GO" id="GO:0016614">
    <property type="term" value="F:oxidoreductase activity, acting on CH-OH group of donors"/>
    <property type="evidence" value="ECO:0007669"/>
    <property type="project" value="InterPro"/>
</dbReference>
<keyword evidence="5" id="KW-0560">Oxidoreductase</keyword>
<dbReference type="InterPro" id="IPR036188">
    <property type="entry name" value="FAD/NAD-bd_sf"/>
</dbReference>
<dbReference type="InterPro" id="IPR000172">
    <property type="entry name" value="GMC_OxRdtase_N"/>
</dbReference>
<evidence type="ECO:0000313" key="8">
    <source>
        <dbReference type="EMBL" id="AUD01395.1"/>
    </source>
</evidence>
<dbReference type="Proteomes" id="UP000232883">
    <property type="component" value="Chromosome"/>
</dbReference>
<dbReference type="EMBL" id="CP025096">
    <property type="protein sequence ID" value="AUD01395.1"/>
    <property type="molecule type" value="Genomic_DNA"/>
</dbReference>
<dbReference type="OrthoDB" id="1154541at2"/>
<gene>
    <name evidence="8" type="ORF">CWM47_05960</name>
</gene>
<comment type="similarity">
    <text evidence="2">Belongs to the GMC oxidoreductase family.</text>
</comment>
<dbReference type="Pfam" id="PF00732">
    <property type="entry name" value="GMC_oxred_N"/>
    <property type="match status" value="1"/>
</dbReference>
<sequence length="575" mass="64477">MNLNLKAQAANTFDAIVVGSGVSGGWAAKELTQKGLRVLMLERGRDLEHVTGYTTAQKDPWEFAHRGRNILPTEKQEPDFRVRPYNEQNGDFSFDDRKAPYKEIHPFAWYRPDILGGKSIMWGRQSYRFSEMDFESNARDGFGTDWPIRYKDLAPWYSYVERFAGISGNKEGLSQLPDGEFLPPMELNCVEEHVRERLKTRMNRVLTIGRTANLSQANPVHTSVGRAPCQYRNKCAQGCPYGGYFSTLSATLPAARQTNRLTVRPDSIVSEVLYDEKSNRAKGVRVIDSKTHQTTEYYARIIFLNASAMSTNFILLNSVSSRFPNGFGNDSGTLGKYIMDHHFQAGANAQADGLGFDDKYYYGRRANGIYIPRYRNIGTDKREYLRGFGYQGGASRSSWQRLIAEAAGAESSFGADLKEQATQPGPWNMGIMGFAECLPYEDNQITLNRNRLDKWGLPTLNFDVRFRENEHLMQKDMMNDAAEMLEAAGLKNISTYNNHSVPGGAVHETGGARMGRDPKTSMLNATNQLWAAKNVFVTDGASFASIACQNPSLTFMALTARAADFAISELKRKNL</sequence>
<keyword evidence="9" id="KW-1185">Reference proteome</keyword>
<evidence type="ECO:0000256" key="5">
    <source>
        <dbReference type="ARBA" id="ARBA00023002"/>
    </source>
</evidence>
<keyword evidence="4" id="KW-0274">FAD</keyword>
<evidence type="ECO:0000256" key="3">
    <source>
        <dbReference type="ARBA" id="ARBA00022630"/>
    </source>
</evidence>
<dbReference type="Pfam" id="PF05199">
    <property type="entry name" value="GMC_oxred_C"/>
    <property type="match status" value="1"/>
</dbReference>
<evidence type="ECO:0000313" key="9">
    <source>
        <dbReference type="Proteomes" id="UP000232883"/>
    </source>
</evidence>
<reference evidence="8 9" key="1">
    <citation type="submission" date="2017-11" db="EMBL/GenBank/DDBJ databases">
        <title>Taxonomic description and genome sequences of Spirosoma HA7 sp. nov., isolated from pollen microhabitat of Corylus avellana.</title>
        <authorList>
            <person name="Ambika Manirajan B."/>
            <person name="Suarez C."/>
            <person name="Ratering S."/>
            <person name="Geissler-Plaum R."/>
            <person name="Cardinale M."/>
            <person name="Sylvia S."/>
        </authorList>
    </citation>
    <scope>NUCLEOTIDE SEQUENCE [LARGE SCALE GENOMIC DNA]</scope>
    <source>
        <strain evidence="8 9">HA7</strain>
    </source>
</reference>
<feature type="domain" description="Glucose-methanol-choline oxidoreductase C-terminal" evidence="7">
    <location>
        <begin position="439"/>
        <end position="558"/>
    </location>
</feature>
<dbReference type="GO" id="GO:0050660">
    <property type="term" value="F:flavin adenine dinucleotide binding"/>
    <property type="evidence" value="ECO:0007669"/>
    <property type="project" value="InterPro"/>
</dbReference>
<organism evidence="8 9">
    <name type="scientific">Spirosoma pollinicola</name>
    <dbReference type="NCBI Taxonomy" id="2057025"/>
    <lineage>
        <taxon>Bacteria</taxon>
        <taxon>Pseudomonadati</taxon>
        <taxon>Bacteroidota</taxon>
        <taxon>Cytophagia</taxon>
        <taxon>Cytophagales</taxon>
        <taxon>Cytophagaceae</taxon>
        <taxon>Spirosoma</taxon>
    </lineage>
</organism>
<dbReference type="PANTHER" id="PTHR42784:SF1">
    <property type="entry name" value="PYRANOSE 2-OXIDASE"/>
    <property type="match status" value="1"/>
</dbReference>
<dbReference type="InterPro" id="IPR051473">
    <property type="entry name" value="P2Ox-like"/>
</dbReference>
<evidence type="ECO:0000256" key="4">
    <source>
        <dbReference type="ARBA" id="ARBA00022827"/>
    </source>
</evidence>
<dbReference type="KEGG" id="spir:CWM47_05960"/>
<name>A0A2K8YUS2_9BACT</name>
<dbReference type="PANTHER" id="PTHR42784">
    <property type="entry name" value="PYRANOSE 2-OXIDASE"/>
    <property type="match status" value="1"/>
</dbReference>
<dbReference type="InterPro" id="IPR007867">
    <property type="entry name" value="GMC_OxRtase_C"/>
</dbReference>
<protein>
    <submittedName>
        <fullName evidence="8">GMC family oxidoreductase</fullName>
    </submittedName>
</protein>
<evidence type="ECO:0000259" key="6">
    <source>
        <dbReference type="Pfam" id="PF00732"/>
    </source>
</evidence>
<dbReference type="AlphaFoldDB" id="A0A2K8YUS2"/>
<evidence type="ECO:0000256" key="1">
    <source>
        <dbReference type="ARBA" id="ARBA00001974"/>
    </source>
</evidence>